<protein>
    <submittedName>
        <fullName evidence="12">Type II secretion system F family protein</fullName>
    </submittedName>
</protein>
<dbReference type="GO" id="GO:0015628">
    <property type="term" value="P:protein secretion by the type II secretion system"/>
    <property type="evidence" value="ECO:0007669"/>
    <property type="project" value="TreeGrafter"/>
</dbReference>
<keyword evidence="8 10" id="KW-0472">Membrane</keyword>
<evidence type="ECO:0000256" key="7">
    <source>
        <dbReference type="ARBA" id="ARBA00022989"/>
    </source>
</evidence>
<evidence type="ECO:0000256" key="3">
    <source>
        <dbReference type="ARBA" id="ARBA00022448"/>
    </source>
</evidence>
<dbReference type="InterPro" id="IPR042094">
    <property type="entry name" value="T2SS_GspF_sf"/>
</dbReference>
<dbReference type="Proteomes" id="UP001329915">
    <property type="component" value="Chromosome"/>
</dbReference>
<dbReference type="FunFam" id="1.20.81.30:FF:000001">
    <property type="entry name" value="Type II secretion system protein F"/>
    <property type="match status" value="2"/>
</dbReference>
<dbReference type="KEGG" id="dbc:MFMK1_002972"/>
<evidence type="ECO:0000256" key="2">
    <source>
        <dbReference type="ARBA" id="ARBA00005745"/>
    </source>
</evidence>
<dbReference type="PANTHER" id="PTHR30012:SF0">
    <property type="entry name" value="TYPE II SECRETION SYSTEM PROTEIN F-RELATED"/>
    <property type="match status" value="1"/>
</dbReference>
<sequence length="403" mass="44906">MPHFKYKVRDRTGRMMTGTIEADTVGQVVGRLQDRNCFVIDINKKKVSNRQFSIKLPARRISSRDLSVFARQLATMINAGLPLLNALDICTKQLDNDKLRDVLSVVAEDLESGSSFAEALKKHDKLFPTLFINLIEVGEMGGVLDEVLEQLAVNYEREHDIREKVKSAMTYPAVVLIIALVAIIFLLTFVLPTFTAMLTDLGAELPLPTKIVIGTSNVLRRFWYLLPLLFIGLPLIFYNAIRQNPGKMYWHRLLLRVPVAGSLHKLTVISRFCRSLGTLVRGGVPVLQALEVVKKTAGNSVVEAGLSRAQDFIREGQGMVKPLKDTGVFPPMVIQMIQVGEETGTLDDLLERLSVFYDREVDEMVSRLSTIIEPILIVLLGGIVGFIIISIMLPMFSMVDAIG</sequence>
<feature type="domain" description="Type II secretion system protein GspF" evidence="11">
    <location>
        <begin position="272"/>
        <end position="394"/>
    </location>
</feature>
<feature type="transmembrane region" description="Helical" evidence="10">
    <location>
        <begin position="171"/>
        <end position="191"/>
    </location>
</feature>
<feature type="transmembrane region" description="Helical" evidence="10">
    <location>
        <begin position="222"/>
        <end position="241"/>
    </location>
</feature>
<evidence type="ECO:0000256" key="5">
    <source>
        <dbReference type="ARBA" id="ARBA00022519"/>
    </source>
</evidence>
<reference evidence="12 13" key="1">
    <citation type="submission" date="2023-04" db="EMBL/GenBank/DDBJ databases">
        <authorList>
            <person name="Hsu D."/>
        </authorList>
    </citation>
    <scope>NUCLEOTIDE SEQUENCE [LARGE SCALE GENOMIC DNA]</scope>
    <source>
        <strain evidence="12 13">MK1</strain>
    </source>
</reference>
<evidence type="ECO:0000313" key="12">
    <source>
        <dbReference type="EMBL" id="WRO23123.1"/>
    </source>
</evidence>
<comment type="similarity">
    <text evidence="2 9">Belongs to the GSP F family.</text>
</comment>
<keyword evidence="5" id="KW-0997">Cell inner membrane</keyword>
<dbReference type="PRINTS" id="PR00812">
    <property type="entry name" value="BCTERIALGSPF"/>
</dbReference>
<dbReference type="Pfam" id="PF00482">
    <property type="entry name" value="T2SSF"/>
    <property type="match status" value="2"/>
</dbReference>
<evidence type="ECO:0000313" key="13">
    <source>
        <dbReference type="Proteomes" id="UP001329915"/>
    </source>
</evidence>
<evidence type="ECO:0000256" key="10">
    <source>
        <dbReference type="SAM" id="Phobius"/>
    </source>
</evidence>
<evidence type="ECO:0000256" key="1">
    <source>
        <dbReference type="ARBA" id="ARBA00004429"/>
    </source>
</evidence>
<dbReference type="RefSeq" id="WP_366922510.1">
    <property type="nucleotide sequence ID" value="NZ_CP121694.1"/>
</dbReference>
<keyword evidence="3 9" id="KW-0813">Transport</keyword>
<feature type="transmembrane region" description="Helical" evidence="10">
    <location>
        <begin position="375"/>
        <end position="396"/>
    </location>
</feature>
<dbReference type="AlphaFoldDB" id="A0AAU0UP91"/>
<dbReference type="InterPro" id="IPR018076">
    <property type="entry name" value="T2SS_GspF_dom"/>
</dbReference>
<keyword evidence="4" id="KW-1003">Cell membrane</keyword>
<name>A0AAU0UP91_9FIRM</name>
<gene>
    <name evidence="12" type="ORF">MFMK1_002972</name>
</gene>
<dbReference type="PANTHER" id="PTHR30012">
    <property type="entry name" value="GENERAL SECRETION PATHWAY PROTEIN"/>
    <property type="match status" value="1"/>
</dbReference>
<keyword evidence="7 10" id="KW-1133">Transmembrane helix</keyword>
<dbReference type="GO" id="GO:0005886">
    <property type="term" value="C:plasma membrane"/>
    <property type="evidence" value="ECO:0007669"/>
    <property type="project" value="UniProtKB-SubCell"/>
</dbReference>
<organism evidence="12 13">
    <name type="scientific">Metallumcola ferriviriculae</name>
    <dbReference type="NCBI Taxonomy" id="3039180"/>
    <lineage>
        <taxon>Bacteria</taxon>
        <taxon>Bacillati</taxon>
        <taxon>Bacillota</taxon>
        <taxon>Clostridia</taxon>
        <taxon>Neomoorellales</taxon>
        <taxon>Desulfitibacteraceae</taxon>
        <taxon>Metallumcola</taxon>
    </lineage>
</organism>
<dbReference type="PROSITE" id="PS00874">
    <property type="entry name" value="T2SP_F"/>
    <property type="match status" value="1"/>
</dbReference>
<keyword evidence="6 9" id="KW-0812">Transmembrane</keyword>
<accession>A0AAU0UP91</accession>
<comment type="subcellular location">
    <subcellularLocation>
        <location evidence="1">Cell inner membrane</location>
        <topology evidence="1">Multi-pass membrane protein</topology>
    </subcellularLocation>
    <subcellularLocation>
        <location evidence="9">Cell membrane</location>
        <topology evidence="9">Multi-pass membrane protein</topology>
    </subcellularLocation>
</comment>
<dbReference type="EMBL" id="CP121694">
    <property type="protein sequence ID" value="WRO23123.1"/>
    <property type="molecule type" value="Genomic_DNA"/>
</dbReference>
<evidence type="ECO:0000256" key="6">
    <source>
        <dbReference type="ARBA" id="ARBA00022692"/>
    </source>
</evidence>
<evidence type="ECO:0000256" key="8">
    <source>
        <dbReference type="ARBA" id="ARBA00023136"/>
    </source>
</evidence>
<dbReference type="Gene3D" id="1.20.81.30">
    <property type="entry name" value="Type II secretion system (T2SS), domain F"/>
    <property type="match status" value="2"/>
</dbReference>
<feature type="domain" description="Type II secretion system protein GspF" evidence="11">
    <location>
        <begin position="69"/>
        <end position="192"/>
    </location>
</feature>
<evidence type="ECO:0000259" key="11">
    <source>
        <dbReference type="Pfam" id="PF00482"/>
    </source>
</evidence>
<evidence type="ECO:0000256" key="4">
    <source>
        <dbReference type="ARBA" id="ARBA00022475"/>
    </source>
</evidence>
<evidence type="ECO:0000256" key="9">
    <source>
        <dbReference type="RuleBase" id="RU003923"/>
    </source>
</evidence>
<dbReference type="InterPro" id="IPR001992">
    <property type="entry name" value="T2SS_GspF/T4SS_PilC_CS"/>
</dbReference>
<keyword evidence="13" id="KW-1185">Reference proteome</keyword>
<proteinExistence type="inferred from homology"/>
<dbReference type="InterPro" id="IPR003004">
    <property type="entry name" value="GspF/PilC"/>
</dbReference>